<dbReference type="Proteomes" id="UP001220962">
    <property type="component" value="Chromosome"/>
</dbReference>
<evidence type="ECO:0000313" key="5">
    <source>
        <dbReference type="Proteomes" id="UP001221519"/>
    </source>
</evidence>
<feature type="region of interest" description="Disordered" evidence="1">
    <location>
        <begin position="115"/>
        <end position="155"/>
    </location>
</feature>
<organism evidence="2 4">
    <name type="scientific">Paenibacillus urinalis</name>
    <dbReference type="NCBI Taxonomy" id="521520"/>
    <lineage>
        <taxon>Bacteria</taxon>
        <taxon>Bacillati</taxon>
        <taxon>Bacillota</taxon>
        <taxon>Bacilli</taxon>
        <taxon>Bacillales</taxon>
        <taxon>Paenibacillaceae</taxon>
        <taxon>Paenibacillus</taxon>
    </lineage>
</organism>
<evidence type="ECO:0000313" key="3">
    <source>
        <dbReference type="EMBL" id="WDI02955.1"/>
    </source>
</evidence>
<dbReference type="EMBL" id="CP118101">
    <property type="protein sequence ID" value="WDH83182.1"/>
    <property type="molecule type" value="Genomic_DNA"/>
</dbReference>
<protein>
    <recommendedName>
        <fullName evidence="6">DUF2007 domain-containing protein</fullName>
    </recommendedName>
</protein>
<evidence type="ECO:0000313" key="2">
    <source>
        <dbReference type="EMBL" id="WDH83182.1"/>
    </source>
</evidence>
<sequence length="155" mass="17044">MNDAAFLVQFENDQKARGAFDMLVELGYKPNMIGGGMMDVNIERQDVTSALEIIEAYGGEVQDDSNQQVHEALTPEMNQMSDTEFAYMPIPAHTVNEDLDESYMAGYSDSPYGMESSGYDVASEDDDTEFAEEHNRTEDTEFGGSFGGFSGSVKA</sequence>
<keyword evidence="5" id="KW-1185">Reference proteome</keyword>
<accession>A0AAX3N3H5</accession>
<reference evidence="2 5" key="1">
    <citation type="submission" date="2023-02" db="EMBL/GenBank/DDBJ databases">
        <title>Pathogen: clinical or host-associated sample.</title>
        <authorList>
            <person name="Hergert J."/>
            <person name="Casey R."/>
            <person name="Wagner J."/>
            <person name="Young E.L."/>
            <person name="Oakeson K.F."/>
        </authorList>
    </citation>
    <scope>NUCLEOTIDE SEQUENCE</scope>
    <source>
        <strain evidence="3 5">2022CK-00829</strain>
        <strain evidence="2">2022CK-00830</strain>
    </source>
</reference>
<dbReference type="AlphaFoldDB" id="A0AAX3N3H5"/>
<proteinExistence type="predicted"/>
<evidence type="ECO:0000313" key="4">
    <source>
        <dbReference type="Proteomes" id="UP001220962"/>
    </source>
</evidence>
<name>A0AAX3N3H5_9BACL</name>
<dbReference type="RefSeq" id="WP_052511889.1">
    <property type="nucleotide sequence ID" value="NZ_CP118101.1"/>
</dbReference>
<evidence type="ECO:0008006" key="6">
    <source>
        <dbReference type="Google" id="ProtNLM"/>
    </source>
</evidence>
<dbReference type="EMBL" id="CP118108">
    <property type="protein sequence ID" value="WDI02955.1"/>
    <property type="molecule type" value="Genomic_DNA"/>
</dbReference>
<evidence type="ECO:0000256" key="1">
    <source>
        <dbReference type="SAM" id="MobiDB-lite"/>
    </source>
</evidence>
<feature type="compositionally biased region" description="Gly residues" evidence="1">
    <location>
        <begin position="144"/>
        <end position="155"/>
    </location>
</feature>
<gene>
    <name evidence="2" type="ORF">PUW23_02735</name>
    <name evidence="3" type="ORF">PUW25_02895</name>
</gene>
<dbReference type="Proteomes" id="UP001221519">
    <property type="component" value="Chromosome"/>
</dbReference>